<dbReference type="Gene3D" id="3.40.190.10">
    <property type="entry name" value="Periplasmic binding protein-like II"/>
    <property type="match status" value="2"/>
</dbReference>
<dbReference type="CDD" id="cd19990">
    <property type="entry name" value="PBP1_GABAb_receptor_plant"/>
    <property type="match status" value="1"/>
</dbReference>
<evidence type="ECO:0000256" key="1">
    <source>
        <dbReference type="ARBA" id="ARBA00004141"/>
    </source>
</evidence>
<keyword evidence="5 16" id="KW-0812">Transmembrane</keyword>
<dbReference type="Pfam" id="PF01094">
    <property type="entry name" value="ANF_receptor"/>
    <property type="match status" value="1"/>
</dbReference>
<evidence type="ECO:0000256" key="11">
    <source>
        <dbReference type="ARBA" id="ARBA00023180"/>
    </source>
</evidence>
<evidence type="ECO:0000256" key="3">
    <source>
        <dbReference type="ARBA" id="ARBA00011095"/>
    </source>
</evidence>
<organism evidence="18">
    <name type="scientific">Cucumis melo</name>
    <name type="common">Muskmelon</name>
    <dbReference type="NCBI Taxonomy" id="3656"/>
    <lineage>
        <taxon>Eukaryota</taxon>
        <taxon>Viridiplantae</taxon>
        <taxon>Streptophyta</taxon>
        <taxon>Embryophyta</taxon>
        <taxon>Tracheophyta</taxon>
        <taxon>Spermatophyta</taxon>
        <taxon>Magnoliopsida</taxon>
        <taxon>eudicotyledons</taxon>
        <taxon>Gunneridae</taxon>
        <taxon>Pentapetalae</taxon>
        <taxon>rosids</taxon>
        <taxon>fabids</taxon>
        <taxon>Cucurbitales</taxon>
        <taxon>Cucurbitaceae</taxon>
        <taxon>Benincaseae</taxon>
        <taxon>Cucumis</taxon>
    </lineage>
</organism>
<evidence type="ECO:0000256" key="8">
    <source>
        <dbReference type="ARBA" id="ARBA00023065"/>
    </source>
</evidence>
<dbReference type="InterPro" id="IPR028082">
    <property type="entry name" value="Peripla_BP_I"/>
</dbReference>
<evidence type="ECO:0000256" key="4">
    <source>
        <dbReference type="ARBA" id="ARBA00022448"/>
    </source>
</evidence>
<evidence type="ECO:0000256" key="16">
    <source>
        <dbReference type="SAM" id="Phobius"/>
    </source>
</evidence>
<feature type="transmembrane region" description="Helical" evidence="16">
    <location>
        <begin position="38"/>
        <end position="60"/>
    </location>
</feature>
<dbReference type="InterPro" id="IPR015683">
    <property type="entry name" value="Ionotropic_Glu_rcpt"/>
</dbReference>
<evidence type="ECO:0000256" key="15">
    <source>
        <dbReference type="PIRNR" id="PIRNR037090"/>
    </source>
</evidence>
<dbReference type="SUPFAM" id="SSF53822">
    <property type="entry name" value="Periplasmic binding protein-like I"/>
    <property type="match status" value="1"/>
</dbReference>
<keyword evidence="8 15" id="KW-0406">Ion transport</keyword>
<dbReference type="InterPro" id="IPR001828">
    <property type="entry name" value="ANF_lig-bd_rcpt"/>
</dbReference>
<dbReference type="SMART" id="SM00079">
    <property type="entry name" value="PBPe"/>
    <property type="match status" value="1"/>
</dbReference>
<comment type="function">
    <text evidence="15">Glutamate-gated receptor that probably acts as non-selective cation channel.</text>
</comment>
<comment type="subunit">
    <text evidence="3">May form heteromers.</text>
</comment>
<name>A0A9I9E1I8_CUCME</name>
<reference evidence="18" key="1">
    <citation type="submission" date="2023-03" db="UniProtKB">
        <authorList>
            <consortium name="EnsemblPlants"/>
        </authorList>
    </citation>
    <scope>IDENTIFICATION</scope>
</reference>
<keyword evidence="13 15" id="KW-0407">Ion channel</keyword>
<protein>
    <recommendedName>
        <fullName evidence="15">Glutamate receptor</fullName>
    </recommendedName>
</protein>
<evidence type="ECO:0000256" key="2">
    <source>
        <dbReference type="ARBA" id="ARBA00008685"/>
    </source>
</evidence>
<sequence length="980" mass="108979">MAIFHYINIIHHHFFSFKFLSSFIITTSHKSMNIPNPAAAIIPAALYFLAGLFFFTTAAAQNESAVPVNVGVVLDMESWIGKMGLSCIDMSLSEFYSLNPHYHTRIVLHPKDSGRDVVGAAAAALDLIKNNKVHAILGPTTSMQANFVIELGQKAHVPILTFTASSPALASLRSPYFFRLTQNDSAQVVAISDLVKSYNWRQVIPIYEDDEFGDGMLPYLIDALQSVNARVPYRSVIDPEATDDQIKEELYKLMTMQPRVFVVHMVPSLAARLFMMANEIGMMSEGYAWILTDVTTNVLDSMDSSVLNSMEGALGVKTYVPNSLELDGFKIRWKRKFLIENPIPKEPQLDVFGLWAHDAARALAMAVEKTGETEFKYKNNPINESNNNLTDLQTLGVSENGEKIRDVLLKTRFKGLTGDYRIVKGELQSENFEIVNVNGNGGKRVGFWNPEKGLTKNLSQSGTKPVIWPGDTATVPRGWVWPVAGKRLKIGFPAKEGYSEFVRVKKNGTGAEGYCTDVFDAVMAMLPYAVPYDYVPFAFPNGSSAGSYDDLIMQVYKGIYDGAVGDITIVANRSNYVDFTLPFTESGVSMVVPTQGYSKNKAWIFLKPLTLDLWITSFCFFVFMGFVVWILEHRINEEFRGPPSHQIGTSLWGKFGQQFGEIRGGHMSYTASLTSLLTVQQLQPTITDVNELLKNQPWVGYQDGSFVFELLKSVGIKNLRPYDTPEQLDEMFKSGSSNGGIDAAFDEIPYVKLFLFKFPDKYIMAEPNYKTDGFGFAFPIGSPLVGDVSRAVLNVTESEKMNRIQKTWFGGQCNSVSSGSKVTSSRLNLGSFWGLFLIAGSAAIIALLVYGFIFFHKEQHTLRHTANEGSNNSFRHKIRALLKTYDERDLTSHTFKKSNLVHGDKTIRAMDGSSISASPRSNYPPSPSNYSVHDTSFEFYSESGNASPMNHQALEMVVSTSMEASLGNGEEITEIHVNKN</sequence>
<keyword evidence="10 15" id="KW-0675">Receptor</keyword>
<dbReference type="FunFam" id="3.40.190.10:FF:000103">
    <property type="entry name" value="Glutamate receptor"/>
    <property type="match status" value="1"/>
</dbReference>
<dbReference type="InterPro" id="IPR017103">
    <property type="entry name" value="Iontropic_Glu_rcpt_pln"/>
</dbReference>
<evidence type="ECO:0000256" key="6">
    <source>
        <dbReference type="ARBA" id="ARBA00022729"/>
    </source>
</evidence>
<dbReference type="InterPro" id="IPR001320">
    <property type="entry name" value="Iontro_rcpt_C"/>
</dbReference>
<dbReference type="Gene3D" id="3.40.50.2300">
    <property type="match status" value="2"/>
</dbReference>
<evidence type="ECO:0000256" key="13">
    <source>
        <dbReference type="ARBA" id="ARBA00023303"/>
    </source>
</evidence>
<keyword evidence="7 16" id="KW-1133">Transmembrane helix</keyword>
<dbReference type="Gene3D" id="1.10.287.70">
    <property type="match status" value="1"/>
</dbReference>
<dbReference type="Pfam" id="PF00060">
    <property type="entry name" value="Lig_chan"/>
    <property type="match status" value="1"/>
</dbReference>
<keyword evidence="4 15" id="KW-0813">Transport</keyword>
<proteinExistence type="inferred from homology"/>
<comment type="subcellular location">
    <subcellularLocation>
        <location evidence="1">Membrane</location>
        <topology evidence="1">Multi-pass membrane protein</topology>
    </subcellularLocation>
</comment>
<evidence type="ECO:0000256" key="12">
    <source>
        <dbReference type="ARBA" id="ARBA00023286"/>
    </source>
</evidence>
<dbReference type="InterPro" id="IPR019594">
    <property type="entry name" value="Glu/Gly-bd"/>
</dbReference>
<feature type="transmembrane region" description="Helical" evidence="16">
    <location>
        <begin position="832"/>
        <end position="855"/>
    </location>
</feature>
<comment type="function">
    <text evidence="14">Glutamate-gated receptor that probably acts as a non-selective cation channel. May be involved in light-signal transduction and calcium homeostasis via the regulation of calcium influx into cells.</text>
</comment>
<evidence type="ECO:0000256" key="10">
    <source>
        <dbReference type="ARBA" id="ARBA00023170"/>
    </source>
</evidence>
<evidence type="ECO:0000256" key="14">
    <source>
        <dbReference type="ARBA" id="ARBA00049638"/>
    </source>
</evidence>
<feature type="domain" description="Ionotropic glutamate receptor C-terminal" evidence="17">
    <location>
        <begin position="487"/>
        <end position="811"/>
    </location>
</feature>
<dbReference type="FunFam" id="3.40.50.2300:FF:000169">
    <property type="entry name" value="Glutamate receptor"/>
    <property type="match status" value="1"/>
</dbReference>
<dbReference type="GO" id="GO:0015276">
    <property type="term" value="F:ligand-gated monoatomic ion channel activity"/>
    <property type="evidence" value="ECO:0007669"/>
    <property type="project" value="InterPro"/>
</dbReference>
<comment type="similarity">
    <text evidence="2 15">Belongs to the glutamate-gated ion channel (TC 1.A.10.1) family.</text>
</comment>
<dbReference type="Gramene" id="MELO3C026558.2.1">
    <property type="protein sequence ID" value="MELO3C026558.2.1"/>
    <property type="gene ID" value="MELO3C026558.2"/>
</dbReference>
<evidence type="ECO:0000256" key="9">
    <source>
        <dbReference type="ARBA" id="ARBA00023136"/>
    </source>
</evidence>
<dbReference type="PANTHER" id="PTHR34836:SF1">
    <property type="entry name" value="OS09G0428600 PROTEIN"/>
    <property type="match status" value="1"/>
</dbReference>
<dbReference type="PIRSF" id="PIRSF037090">
    <property type="entry name" value="Iontro_Glu-like_rcpt_pln"/>
    <property type="match status" value="1"/>
</dbReference>
<dbReference type="Pfam" id="PF10613">
    <property type="entry name" value="Lig_chan-Glu_bd"/>
    <property type="match status" value="1"/>
</dbReference>
<keyword evidence="9 15" id="KW-0472">Membrane</keyword>
<accession>A0A9I9E1I8</accession>
<dbReference type="PANTHER" id="PTHR34836">
    <property type="entry name" value="OS06G0188250 PROTEIN"/>
    <property type="match status" value="1"/>
</dbReference>
<keyword evidence="12 15" id="KW-1071">Ligand-gated ion channel</keyword>
<dbReference type="AlphaFoldDB" id="A0A9I9E1I8"/>
<evidence type="ECO:0000313" key="18">
    <source>
        <dbReference type="EnsemblPlants" id="MELO3C026558.2.1"/>
    </source>
</evidence>
<keyword evidence="6" id="KW-0732">Signal</keyword>
<keyword evidence="11" id="KW-0325">Glycoprotein</keyword>
<evidence type="ECO:0000259" key="17">
    <source>
        <dbReference type="SMART" id="SM00079"/>
    </source>
</evidence>
<evidence type="ECO:0000256" key="5">
    <source>
        <dbReference type="ARBA" id="ARBA00022692"/>
    </source>
</evidence>
<dbReference type="SUPFAM" id="SSF53850">
    <property type="entry name" value="Periplasmic binding protein-like II"/>
    <property type="match status" value="1"/>
</dbReference>
<evidence type="ECO:0000256" key="7">
    <source>
        <dbReference type="ARBA" id="ARBA00022989"/>
    </source>
</evidence>
<dbReference type="EnsemblPlants" id="MELO3C026558.2.1">
    <property type="protein sequence ID" value="MELO3C026558.2.1"/>
    <property type="gene ID" value="MELO3C026558.2"/>
</dbReference>
<dbReference type="CDD" id="cd13686">
    <property type="entry name" value="GluR_Plant"/>
    <property type="match status" value="1"/>
</dbReference>
<dbReference type="InterPro" id="IPR044440">
    <property type="entry name" value="GABAb_receptor_plant_PBP1"/>
</dbReference>
<feature type="transmembrane region" description="Helical" evidence="16">
    <location>
        <begin position="613"/>
        <end position="631"/>
    </location>
</feature>
<dbReference type="GO" id="GO:0016020">
    <property type="term" value="C:membrane"/>
    <property type="evidence" value="ECO:0007669"/>
    <property type="project" value="UniProtKB-SubCell"/>
</dbReference>